<feature type="compositionally biased region" description="Basic residues" evidence="1">
    <location>
        <begin position="257"/>
        <end position="273"/>
    </location>
</feature>
<gene>
    <name evidence="2" type="ORF">BOX15_Mlig008852g1</name>
</gene>
<organism evidence="2 3">
    <name type="scientific">Macrostomum lignano</name>
    <dbReference type="NCBI Taxonomy" id="282301"/>
    <lineage>
        <taxon>Eukaryota</taxon>
        <taxon>Metazoa</taxon>
        <taxon>Spiralia</taxon>
        <taxon>Lophotrochozoa</taxon>
        <taxon>Platyhelminthes</taxon>
        <taxon>Rhabditophora</taxon>
        <taxon>Macrostomorpha</taxon>
        <taxon>Macrostomida</taxon>
        <taxon>Macrostomidae</taxon>
        <taxon>Macrostomum</taxon>
    </lineage>
</organism>
<feature type="compositionally biased region" description="Basic residues" evidence="1">
    <location>
        <begin position="185"/>
        <end position="195"/>
    </location>
</feature>
<accession>A0A267F310</accession>
<keyword evidence="3" id="KW-1185">Reference proteome</keyword>
<evidence type="ECO:0000256" key="1">
    <source>
        <dbReference type="SAM" id="MobiDB-lite"/>
    </source>
</evidence>
<evidence type="ECO:0000313" key="2">
    <source>
        <dbReference type="EMBL" id="PAA68160.1"/>
    </source>
</evidence>
<feature type="compositionally biased region" description="Pro residues" evidence="1">
    <location>
        <begin position="274"/>
        <end position="284"/>
    </location>
</feature>
<proteinExistence type="predicted"/>
<protein>
    <submittedName>
        <fullName evidence="2">Uncharacterized protein</fullName>
    </submittedName>
</protein>
<dbReference type="Proteomes" id="UP000215902">
    <property type="component" value="Unassembled WGS sequence"/>
</dbReference>
<evidence type="ECO:0000313" key="3">
    <source>
        <dbReference type="Proteomes" id="UP000215902"/>
    </source>
</evidence>
<dbReference type="AlphaFoldDB" id="A0A267F310"/>
<reference evidence="2 3" key="1">
    <citation type="submission" date="2017-06" db="EMBL/GenBank/DDBJ databases">
        <title>A platform for efficient transgenesis in Macrostomum lignano, a flatworm model organism for stem cell research.</title>
        <authorList>
            <person name="Berezikov E."/>
        </authorList>
    </citation>
    <scope>NUCLEOTIDE SEQUENCE [LARGE SCALE GENOMIC DNA]</scope>
    <source>
        <strain evidence="2">DV1</strain>
        <tissue evidence="2">Whole organism</tissue>
    </source>
</reference>
<feature type="region of interest" description="Disordered" evidence="1">
    <location>
        <begin position="173"/>
        <end position="209"/>
    </location>
</feature>
<comment type="caution">
    <text evidence="2">The sequence shown here is derived from an EMBL/GenBank/DDBJ whole genome shotgun (WGS) entry which is preliminary data.</text>
</comment>
<feature type="compositionally biased region" description="Low complexity" evidence="1">
    <location>
        <begin position="292"/>
        <end position="308"/>
    </location>
</feature>
<dbReference type="EMBL" id="NIVC01001415">
    <property type="protein sequence ID" value="PAA68160.1"/>
    <property type="molecule type" value="Genomic_DNA"/>
</dbReference>
<feature type="region of interest" description="Disordered" evidence="1">
    <location>
        <begin position="239"/>
        <end position="308"/>
    </location>
</feature>
<sequence length="308" mass="32136">MSDLEFPRWGHISVGSEATESAAALKPAAGAAGPLELSFHTSDMSTRGSSTSSSGRTVVQHLVTVTDSASSGASCPSNNLHSNAVRLPEPVTSSTDESTIAFRLPVTDLRDVDDSTTTSTSNYQAAAFEPPVQPSRAAPVAQVGQPSDRTAPALAVAGPCRVVAARRLPSFTKTGRVPKTSASSRLRRPVTRRCSRAPSPCTPSVSPWTTSAAAPAAAAAASSIGLGATAAGPSCAVWRHDSRSGARPASPTQTLPTRRKLQHLRRRCRKRPRPQPPLQSPPPRRLTKTGQRARSPAAATARRFASSA</sequence>
<name>A0A267F310_9PLAT</name>